<organism evidence="2 3">
    <name type="scientific">Reticulibacter mediterranei</name>
    <dbReference type="NCBI Taxonomy" id="2778369"/>
    <lineage>
        <taxon>Bacteria</taxon>
        <taxon>Bacillati</taxon>
        <taxon>Chloroflexota</taxon>
        <taxon>Ktedonobacteria</taxon>
        <taxon>Ktedonobacterales</taxon>
        <taxon>Reticulibacteraceae</taxon>
        <taxon>Reticulibacter</taxon>
    </lineage>
</organism>
<sequence length="279" mass="31442">MELARQMCASGSPINKSQLARTLGIARSSLYVQTKRPKMDKELAVHIEELHEQDDTMGHRKLAVLLGTGKNRVKRVMHKYGIAARRKRKKYVYPGKAAQVAPNLLRKPEAVEGKEIVFSDILEVRLCDGSRVRGCFALHKQTRAILGMAFDYHMRADLVMGTIQTMTFQAPGAIFHSDQGKQFGAEQTRHLLLQKGFVLSMSRAGTPTDNPYAERFVGTFKLAVAERYRYHCLGAFLRTAEAWVNFYNHQRPHESLGNLSPQQFAAQSALEKVPVITLM</sequence>
<dbReference type="Gene3D" id="3.30.420.10">
    <property type="entry name" value="Ribonuclease H-like superfamily/Ribonuclease H"/>
    <property type="match status" value="1"/>
</dbReference>
<evidence type="ECO:0000259" key="1">
    <source>
        <dbReference type="PROSITE" id="PS50994"/>
    </source>
</evidence>
<gene>
    <name evidence="2" type="ORF">KSF_108460</name>
</gene>
<dbReference type="InterPro" id="IPR048020">
    <property type="entry name" value="Transpos_IS3"/>
</dbReference>
<evidence type="ECO:0000313" key="3">
    <source>
        <dbReference type="Proteomes" id="UP000597444"/>
    </source>
</evidence>
<dbReference type="Pfam" id="PF13683">
    <property type="entry name" value="rve_3"/>
    <property type="match status" value="1"/>
</dbReference>
<protein>
    <submittedName>
        <fullName evidence="2">Transposase</fullName>
    </submittedName>
</protein>
<dbReference type="GO" id="GO:0003676">
    <property type="term" value="F:nucleic acid binding"/>
    <property type="evidence" value="ECO:0007669"/>
    <property type="project" value="InterPro"/>
</dbReference>
<dbReference type="PANTHER" id="PTHR46889">
    <property type="entry name" value="TRANSPOSASE INSF FOR INSERTION SEQUENCE IS3B-RELATED"/>
    <property type="match status" value="1"/>
</dbReference>
<dbReference type="GO" id="GO:0015074">
    <property type="term" value="P:DNA integration"/>
    <property type="evidence" value="ECO:0007669"/>
    <property type="project" value="InterPro"/>
</dbReference>
<comment type="caution">
    <text evidence="2">The sequence shown here is derived from an EMBL/GenBank/DDBJ whole genome shotgun (WGS) entry which is preliminary data.</text>
</comment>
<dbReference type="EMBL" id="BNJK01000003">
    <property type="protein sequence ID" value="GHP00799.1"/>
    <property type="molecule type" value="Genomic_DNA"/>
</dbReference>
<name>A0A8J3IYF6_9CHLR</name>
<dbReference type="InterPro" id="IPR036397">
    <property type="entry name" value="RNaseH_sf"/>
</dbReference>
<dbReference type="InterPro" id="IPR050900">
    <property type="entry name" value="Transposase_IS3/IS150/IS904"/>
</dbReference>
<dbReference type="PANTHER" id="PTHR46889:SF4">
    <property type="entry name" value="TRANSPOSASE INSO FOR INSERTION SEQUENCE ELEMENT IS911B-RELATED"/>
    <property type="match status" value="1"/>
</dbReference>
<proteinExistence type="predicted"/>
<reference evidence="2" key="1">
    <citation type="submission" date="2020-10" db="EMBL/GenBank/DDBJ databases">
        <title>Taxonomic study of unclassified bacteria belonging to the class Ktedonobacteria.</title>
        <authorList>
            <person name="Yabe S."/>
            <person name="Wang C.M."/>
            <person name="Zheng Y."/>
            <person name="Sakai Y."/>
            <person name="Cavaletti L."/>
            <person name="Monciardini P."/>
            <person name="Donadio S."/>
        </authorList>
    </citation>
    <scope>NUCLEOTIDE SEQUENCE</scope>
    <source>
        <strain evidence="2">ID150040</strain>
    </source>
</reference>
<evidence type="ECO:0000313" key="2">
    <source>
        <dbReference type="EMBL" id="GHP00799.1"/>
    </source>
</evidence>
<feature type="domain" description="Integrase catalytic" evidence="1">
    <location>
        <begin position="104"/>
        <end position="269"/>
    </location>
</feature>
<dbReference type="PROSITE" id="PS50994">
    <property type="entry name" value="INTEGRASE"/>
    <property type="match status" value="1"/>
</dbReference>
<accession>A0A8J3IYF6</accession>
<dbReference type="NCBIfam" id="NF033516">
    <property type="entry name" value="transpos_IS3"/>
    <property type="match status" value="1"/>
</dbReference>
<keyword evidence="3" id="KW-1185">Reference proteome</keyword>
<dbReference type="AlphaFoldDB" id="A0A8J3IYF6"/>
<dbReference type="InterPro" id="IPR012337">
    <property type="entry name" value="RNaseH-like_sf"/>
</dbReference>
<dbReference type="SUPFAM" id="SSF53098">
    <property type="entry name" value="Ribonuclease H-like"/>
    <property type="match status" value="1"/>
</dbReference>
<dbReference type="Proteomes" id="UP000597444">
    <property type="component" value="Unassembled WGS sequence"/>
</dbReference>
<dbReference type="InterPro" id="IPR001584">
    <property type="entry name" value="Integrase_cat-core"/>
</dbReference>